<evidence type="ECO:0000256" key="1">
    <source>
        <dbReference type="SAM" id="MobiDB-lite"/>
    </source>
</evidence>
<proteinExistence type="evidence at transcript level"/>
<reference evidence="3" key="5">
    <citation type="submission" date="2021-05" db="UniProtKB">
        <authorList>
            <consortium name="EnsemblPlants"/>
        </authorList>
    </citation>
    <scope>IDENTIFICATION</scope>
    <source>
        <strain evidence="3">cv. B73</strain>
    </source>
</reference>
<reference evidence="2" key="1">
    <citation type="journal article" date="2009" name="PLoS Genet.">
        <title>Sequencing, mapping, and analysis of 27,455 maize full-length cDNAs.</title>
        <authorList>
            <person name="Soderlund C."/>
            <person name="Descour A."/>
            <person name="Kudrna D."/>
            <person name="Bomhoff M."/>
            <person name="Boyd L."/>
            <person name="Currie J."/>
            <person name="Angelova A."/>
            <person name="Collura K."/>
            <person name="Wissotski M."/>
            <person name="Ashley E."/>
            <person name="Morrow D."/>
            <person name="Fernandes J."/>
            <person name="Walbot V."/>
            <person name="Yu Y."/>
        </authorList>
    </citation>
    <scope>NUCLEOTIDE SEQUENCE</scope>
    <source>
        <strain evidence="2">B73</strain>
    </source>
</reference>
<reference evidence="3" key="4">
    <citation type="submission" date="2019-07" db="EMBL/GenBank/DDBJ databases">
        <authorList>
            <person name="Seetharam A."/>
            <person name="Woodhouse M."/>
            <person name="Cannon E."/>
        </authorList>
    </citation>
    <scope>NUCLEOTIDE SEQUENCE [LARGE SCALE GENOMIC DNA]</scope>
    <source>
        <strain evidence="3">cv. B73</strain>
    </source>
</reference>
<feature type="region of interest" description="Disordered" evidence="1">
    <location>
        <begin position="1"/>
        <end position="27"/>
    </location>
</feature>
<feature type="compositionally biased region" description="Basic and acidic residues" evidence="1">
    <location>
        <begin position="113"/>
        <end position="122"/>
    </location>
</feature>
<sequence length="158" mass="18350">MAQQRERRELELEEGARTGGASAADWEKQRKKLLCWAERSGRRAMGSREKHYGELEREKQKVSAAKRRARAPSEIRPGAGRRQGRSLDWARQGRAPWHRQDPSRGRTWAAVGRADRERREQRNAQGGRSLEERRWVGSARTEQEEPCDPVLELGGWRR</sequence>
<protein>
    <submittedName>
        <fullName evidence="2 3">Uncharacterized protein</fullName>
    </submittedName>
</protein>
<gene>
    <name evidence="3" type="primary">LOC100384167</name>
</gene>
<reference evidence="2" key="2">
    <citation type="submission" date="2012-06" db="EMBL/GenBank/DDBJ databases">
        <authorList>
            <person name="Yu Y."/>
            <person name="Currie J."/>
            <person name="Lomeli R."/>
            <person name="Angelova A."/>
            <person name="Collura K."/>
            <person name="Wissotski M."/>
            <person name="Campos D."/>
            <person name="Kudrna D."/>
            <person name="Golser W."/>
            <person name="Ashely E."/>
            <person name="Descour A."/>
            <person name="Fernandes J."/>
            <person name="Soderlund C."/>
            <person name="Walbot V."/>
        </authorList>
    </citation>
    <scope>NUCLEOTIDE SEQUENCE</scope>
    <source>
        <strain evidence="2">B73</strain>
    </source>
</reference>
<evidence type="ECO:0000313" key="3">
    <source>
        <dbReference type="EnsemblPlants" id="Zm00001eb054570_P001"/>
    </source>
</evidence>
<dbReference type="EMBL" id="BT069384">
    <property type="protein sequence ID" value="ACN36281.1"/>
    <property type="molecule type" value="mRNA"/>
</dbReference>
<keyword evidence="4" id="KW-1185">Reference proteome</keyword>
<dbReference type="RefSeq" id="NP_001381861.1">
    <property type="nucleotide sequence ID" value="NM_001394932.1"/>
</dbReference>
<evidence type="ECO:0000313" key="4">
    <source>
        <dbReference type="Proteomes" id="UP000007305"/>
    </source>
</evidence>
<organism evidence="2">
    <name type="scientific">Zea mays</name>
    <name type="common">Maize</name>
    <dbReference type="NCBI Taxonomy" id="4577"/>
    <lineage>
        <taxon>Eukaryota</taxon>
        <taxon>Viridiplantae</taxon>
        <taxon>Streptophyta</taxon>
        <taxon>Embryophyta</taxon>
        <taxon>Tracheophyta</taxon>
        <taxon>Spermatophyta</taxon>
        <taxon>Magnoliopsida</taxon>
        <taxon>Liliopsida</taxon>
        <taxon>Poales</taxon>
        <taxon>Poaceae</taxon>
        <taxon>PACMAD clade</taxon>
        <taxon>Panicoideae</taxon>
        <taxon>Andropogonodae</taxon>
        <taxon>Andropogoneae</taxon>
        <taxon>Tripsacinae</taxon>
        <taxon>Zea</taxon>
    </lineage>
</organism>
<feature type="compositionally biased region" description="Basic and acidic residues" evidence="1">
    <location>
        <begin position="1"/>
        <end position="16"/>
    </location>
</feature>
<dbReference type="AlphaFoldDB" id="C0PM65"/>
<dbReference type="GeneID" id="100384167"/>
<feature type="compositionally biased region" description="Basic and acidic residues" evidence="1">
    <location>
        <begin position="46"/>
        <end position="61"/>
    </location>
</feature>
<dbReference type="Proteomes" id="UP000007305">
    <property type="component" value="Chromosome 1"/>
</dbReference>
<dbReference type="KEGG" id="zma:100384167"/>
<evidence type="ECO:0000313" key="2">
    <source>
        <dbReference type="EMBL" id="ACN36281.1"/>
    </source>
</evidence>
<accession>C0PM65</accession>
<name>C0PM65_MAIZE</name>
<dbReference type="Gramene" id="Zm00001eb054570_T001">
    <property type="protein sequence ID" value="Zm00001eb054570_P001"/>
    <property type="gene ID" value="Zm00001eb054570"/>
</dbReference>
<dbReference type="EnsemblPlants" id="Zm00001eb054570_T001">
    <property type="protein sequence ID" value="Zm00001eb054570_P001"/>
    <property type="gene ID" value="Zm00001eb054570"/>
</dbReference>
<reference evidence="4" key="3">
    <citation type="submission" date="2015-12" db="EMBL/GenBank/DDBJ databases">
        <title>Update maize B73 reference genome by single molecule sequencing technologies.</title>
        <authorList>
            <consortium name="Maize Genome Sequencing Project"/>
            <person name="Ware D."/>
        </authorList>
    </citation>
    <scope>NUCLEOTIDE SEQUENCE [LARGE SCALE GENOMIC DNA]</scope>
    <source>
        <strain evidence="4">cv. B73</strain>
    </source>
</reference>
<feature type="region of interest" description="Disordered" evidence="1">
    <location>
        <begin position="42"/>
        <end position="158"/>
    </location>
</feature>